<name>A0A1Y1MYU1_PHOPY</name>
<sequence length="213" mass="24371">MRRRSISRLCLSRSRDLNRRYKVGFRVVVCWCLCRRELASLGPVRFLIISVACLVLVHSSSQAWISLTLIAGQDIRTKSFLKNTKKKGKLHTDNIYCKVTVNDQEHLTDVATDNVINGNVIQNGVVPASLLVWNYSMQFLIKNINEEVLSIVVLEMCPFQPDEFLGRAELKVLDIYHEAQNTNGPIEKKLILHQVESGELTIKLDLHMFTNDY</sequence>
<dbReference type="PROSITE" id="PS50004">
    <property type="entry name" value="C2"/>
    <property type="match status" value="1"/>
</dbReference>
<protein>
    <recommendedName>
        <fullName evidence="1">C2 domain-containing protein</fullName>
    </recommendedName>
</protein>
<dbReference type="Gene3D" id="2.60.40.150">
    <property type="entry name" value="C2 domain"/>
    <property type="match status" value="1"/>
</dbReference>
<evidence type="ECO:0000259" key="1">
    <source>
        <dbReference type="PROSITE" id="PS50004"/>
    </source>
</evidence>
<dbReference type="InterPro" id="IPR035892">
    <property type="entry name" value="C2_domain_sf"/>
</dbReference>
<dbReference type="SUPFAM" id="SSF49562">
    <property type="entry name" value="C2 domain (Calcium/lipid-binding domain, CaLB)"/>
    <property type="match status" value="1"/>
</dbReference>
<dbReference type="Pfam" id="PF00168">
    <property type="entry name" value="C2"/>
    <property type="match status" value="1"/>
</dbReference>
<dbReference type="EMBL" id="GEZM01017175">
    <property type="protein sequence ID" value="JAV90854.1"/>
    <property type="molecule type" value="Transcribed_RNA"/>
</dbReference>
<dbReference type="AlphaFoldDB" id="A0A1Y1MYU1"/>
<dbReference type="InterPro" id="IPR000008">
    <property type="entry name" value="C2_dom"/>
</dbReference>
<dbReference type="EMBL" id="GEZM01017180">
    <property type="protein sequence ID" value="JAV90851.1"/>
    <property type="molecule type" value="Transcribed_RNA"/>
</dbReference>
<organism evidence="2">
    <name type="scientific">Photinus pyralis</name>
    <name type="common">Common eastern firefly</name>
    <name type="synonym">Lampyris pyralis</name>
    <dbReference type="NCBI Taxonomy" id="7054"/>
    <lineage>
        <taxon>Eukaryota</taxon>
        <taxon>Metazoa</taxon>
        <taxon>Ecdysozoa</taxon>
        <taxon>Arthropoda</taxon>
        <taxon>Hexapoda</taxon>
        <taxon>Insecta</taxon>
        <taxon>Pterygota</taxon>
        <taxon>Neoptera</taxon>
        <taxon>Endopterygota</taxon>
        <taxon>Coleoptera</taxon>
        <taxon>Polyphaga</taxon>
        <taxon>Elateriformia</taxon>
        <taxon>Elateroidea</taxon>
        <taxon>Lampyridae</taxon>
        <taxon>Lampyrinae</taxon>
        <taxon>Photinus</taxon>
    </lineage>
</organism>
<evidence type="ECO:0000313" key="2">
    <source>
        <dbReference type="EMBL" id="JAV90851.1"/>
    </source>
</evidence>
<feature type="domain" description="C2" evidence="1">
    <location>
        <begin position="40"/>
        <end position="186"/>
    </location>
</feature>
<reference evidence="2" key="1">
    <citation type="journal article" date="2016" name="Sci. Rep.">
        <title>Molecular characterization of firefly nuptial gifts: a multi-omics approach sheds light on postcopulatory sexual selection.</title>
        <authorList>
            <person name="Al-Wathiqui N."/>
            <person name="Fallon T.R."/>
            <person name="South A."/>
            <person name="Weng J.K."/>
            <person name="Lewis S.M."/>
        </authorList>
    </citation>
    <scope>NUCLEOTIDE SEQUENCE</scope>
</reference>
<proteinExistence type="predicted"/>
<accession>A0A1Y1MYU1</accession>